<reference evidence="3 4" key="2">
    <citation type="submission" date="2025-04" db="UniProtKB">
        <authorList>
            <consortium name="RefSeq"/>
        </authorList>
    </citation>
    <scope>IDENTIFICATION</scope>
    <source>
        <tissue evidence="3 4">Leaf</tissue>
    </source>
</reference>
<evidence type="ECO:0000313" key="2">
    <source>
        <dbReference type="Proteomes" id="UP000087766"/>
    </source>
</evidence>
<dbReference type="GeneID" id="106774453"/>
<evidence type="ECO:0000313" key="3">
    <source>
        <dbReference type="RefSeq" id="XP_022638749.1"/>
    </source>
</evidence>
<dbReference type="AlphaFoldDB" id="A0A3Q0F826"/>
<name>A0A3Q0F826_VIGRR</name>
<reference evidence="2" key="1">
    <citation type="journal article" date="2014" name="Nat. Commun.">
        <title>Genome sequence of mungbean and insights into evolution within Vigna species.</title>
        <authorList>
            <person name="Kang Y.J."/>
            <person name="Kim S.K."/>
            <person name="Kim M.Y."/>
            <person name="Lestari P."/>
            <person name="Kim K.H."/>
            <person name="Ha B.K."/>
            <person name="Jun T.H."/>
            <person name="Hwang W.J."/>
            <person name="Lee T."/>
            <person name="Lee J."/>
            <person name="Shim S."/>
            <person name="Yoon M.Y."/>
            <person name="Jang Y.E."/>
            <person name="Han K.S."/>
            <person name="Taeprayoon P."/>
            <person name="Yoon N."/>
            <person name="Somta P."/>
            <person name="Tanya P."/>
            <person name="Kim K.S."/>
            <person name="Gwag J.G."/>
            <person name="Moon J.K."/>
            <person name="Lee Y.H."/>
            <person name="Park B.S."/>
            <person name="Bombarely A."/>
            <person name="Doyle J.J."/>
            <person name="Jackson S.A."/>
            <person name="Schafleitner R."/>
            <person name="Srinives P."/>
            <person name="Varshney R.K."/>
            <person name="Lee S.H."/>
        </authorList>
    </citation>
    <scope>NUCLEOTIDE SEQUENCE [LARGE SCALE GENOMIC DNA]</scope>
    <source>
        <strain evidence="2">cv. VC1973A</strain>
    </source>
</reference>
<proteinExistence type="predicted"/>
<gene>
    <name evidence="3 4" type="primary">LOC106774453</name>
</gene>
<dbReference type="InterPro" id="IPR055300">
    <property type="entry name" value="CWZF3/5/7"/>
</dbReference>
<feature type="compositionally biased region" description="Low complexity" evidence="1">
    <location>
        <begin position="30"/>
        <end position="43"/>
    </location>
</feature>
<sequence>MFMVPIKMGPDNLSTRKNAAIYSEIGLDVSPSSSLDDSPSESEGISCDPHEAPFESPTIILQETHKVMVREKTFSSQGQKEGLEPTSTEVNGFLYHITKDGKKINKSKKGRLGSTETHSPELHRGKHKKGQDANEEGNLLLGNHQKMQPEEQRSLSQFKLGLPQIVHFSTLFGLKNFMCKIY</sequence>
<dbReference type="PANTHER" id="PTHR46524">
    <property type="entry name" value="CW-TYPE ZINC FINGER"/>
    <property type="match status" value="1"/>
</dbReference>
<dbReference type="STRING" id="3916.A0A3Q0F826"/>
<protein>
    <submittedName>
        <fullName evidence="3 4">Uncharacterized protein LOC106774453 isoform X1</fullName>
    </submittedName>
</protein>
<dbReference type="RefSeq" id="XP_022638751.1">
    <property type="nucleotide sequence ID" value="XM_022783030.1"/>
</dbReference>
<evidence type="ECO:0000313" key="4">
    <source>
        <dbReference type="RefSeq" id="XP_022638751.1"/>
    </source>
</evidence>
<dbReference type="PANTHER" id="PTHR46524:SF7">
    <property type="entry name" value="CW-TYPE ZINC FINGER"/>
    <property type="match status" value="1"/>
</dbReference>
<organism evidence="2 3">
    <name type="scientific">Vigna radiata var. radiata</name>
    <name type="common">Mung bean</name>
    <name type="synonym">Phaseolus aureus</name>
    <dbReference type="NCBI Taxonomy" id="3916"/>
    <lineage>
        <taxon>Eukaryota</taxon>
        <taxon>Viridiplantae</taxon>
        <taxon>Streptophyta</taxon>
        <taxon>Embryophyta</taxon>
        <taxon>Tracheophyta</taxon>
        <taxon>Spermatophyta</taxon>
        <taxon>Magnoliopsida</taxon>
        <taxon>eudicotyledons</taxon>
        <taxon>Gunneridae</taxon>
        <taxon>Pentapetalae</taxon>
        <taxon>rosids</taxon>
        <taxon>fabids</taxon>
        <taxon>Fabales</taxon>
        <taxon>Fabaceae</taxon>
        <taxon>Papilionoideae</taxon>
        <taxon>50 kb inversion clade</taxon>
        <taxon>NPAAA clade</taxon>
        <taxon>indigoferoid/millettioid clade</taxon>
        <taxon>Phaseoleae</taxon>
        <taxon>Vigna</taxon>
    </lineage>
</organism>
<dbReference type="OrthoDB" id="1747952at2759"/>
<dbReference type="Proteomes" id="UP000087766">
    <property type="component" value="Chromosome 1"/>
</dbReference>
<feature type="region of interest" description="Disordered" evidence="1">
    <location>
        <begin position="104"/>
        <end position="134"/>
    </location>
</feature>
<dbReference type="KEGG" id="vra:106774453"/>
<dbReference type="RefSeq" id="XP_022638749.1">
    <property type="nucleotide sequence ID" value="XM_022783028.1"/>
</dbReference>
<feature type="region of interest" description="Disordered" evidence="1">
    <location>
        <begin position="28"/>
        <end position="53"/>
    </location>
</feature>
<accession>A0A3Q0F826</accession>
<keyword evidence="2" id="KW-1185">Reference proteome</keyword>
<evidence type="ECO:0000256" key="1">
    <source>
        <dbReference type="SAM" id="MobiDB-lite"/>
    </source>
</evidence>